<evidence type="ECO:0000256" key="3">
    <source>
        <dbReference type="ARBA" id="ARBA00023163"/>
    </source>
</evidence>
<dbReference type="Proteomes" id="UP000245293">
    <property type="component" value="Unassembled WGS sequence"/>
</dbReference>
<keyword evidence="6" id="KW-1185">Reference proteome</keyword>
<dbReference type="Pfam" id="PF00392">
    <property type="entry name" value="GntR"/>
    <property type="match status" value="1"/>
</dbReference>
<proteinExistence type="predicted"/>
<dbReference type="InterPro" id="IPR036390">
    <property type="entry name" value="WH_DNA-bd_sf"/>
</dbReference>
<name>A0A2V1P7M7_9RHOB</name>
<evidence type="ECO:0000259" key="4">
    <source>
        <dbReference type="PROSITE" id="PS50949"/>
    </source>
</evidence>
<evidence type="ECO:0000313" key="6">
    <source>
        <dbReference type="Proteomes" id="UP000245293"/>
    </source>
</evidence>
<dbReference type="PANTHER" id="PTHR44846:SF16">
    <property type="entry name" value="TRANSCRIPTIONAL REGULATOR PHNF-RELATED"/>
    <property type="match status" value="1"/>
</dbReference>
<dbReference type="InterPro" id="IPR000524">
    <property type="entry name" value="Tscrpt_reg_HTH_GntR"/>
</dbReference>
<dbReference type="CDD" id="cd07377">
    <property type="entry name" value="WHTH_GntR"/>
    <property type="match status" value="1"/>
</dbReference>
<gene>
    <name evidence="5" type="ORF">DFK10_03550</name>
</gene>
<dbReference type="Gene3D" id="3.40.1410.10">
    <property type="entry name" value="Chorismate lyase-like"/>
    <property type="match status" value="1"/>
</dbReference>
<evidence type="ECO:0000256" key="1">
    <source>
        <dbReference type="ARBA" id="ARBA00023015"/>
    </source>
</evidence>
<keyword evidence="2" id="KW-0238">DNA-binding</keyword>
<dbReference type="Gene3D" id="1.10.10.10">
    <property type="entry name" value="Winged helix-like DNA-binding domain superfamily/Winged helix DNA-binding domain"/>
    <property type="match status" value="1"/>
</dbReference>
<keyword evidence="1" id="KW-0805">Transcription regulation</keyword>
<protein>
    <submittedName>
        <fullName evidence="5">GntR family transcriptional regulator</fullName>
    </submittedName>
</protein>
<feature type="domain" description="HTH gntR-type" evidence="4">
    <location>
        <begin position="6"/>
        <end position="74"/>
    </location>
</feature>
<dbReference type="GO" id="GO:0003677">
    <property type="term" value="F:DNA binding"/>
    <property type="evidence" value="ECO:0007669"/>
    <property type="project" value="UniProtKB-KW"/>
</dbReference>
<dbReference type="PANTHER" id="PTHR44846">
    <property type="entry name" value="MANNOSYL-D-GLYCERATE TRANSPORT/METABOLISM SYSTEM REPRESSOR MNGR-RELATED"/>
    <property type="match status" value="1"/>
</dbReference>
<dbReference type="SMART" id="SM00866">
    <property type="entry name" value="UTRA"/>
    <property type="match status" value="1"/>
</dbReference>
<keyword evidence="3" id="KW-0804">Transcription</keyword>
<dbReference type="InterPro" id="IPR050679">
    <property type="entry name" value="Bact_HTH_transcr_reg"/>
</dbReference>
<dbReference type="PROSITE" id="PS50949">
    <property type="entry name" value="HTH_GNTR"/>
    <property type="match status" value="1"/>
</dbReference>
<reference evidence="6" key="1">
    <citation type="submission" date="2018-05" db="EMBL/GenBank/DDBJ databases">
        <authorList>
            <person name="Du Z."/>
            <person name="Wang X."/>
        </authorList>
    </citation>
    <scope>NUCLEOTIDE SEQUENCE [LARGE SCALE GENOMIC DNA]</scope>
    <source>
        <strain evidence="6">WDS4C29</strain>
    </source>
</reference>
<accession>A0A2V1P7M7</accession>
<dbReference type="AlphaFoldDB" id="A0A2V1P7M7"/>
<dbReference type="Pfam" id="PF07702">
    <property type="entry name" value="UTRA"/>
    <property type="match status" value="1"/>
</dbReference>
<dbReference type="OrthoDB" id="9808698at2"/>
<dbReference type="SUPFAM" id="SSF64288">
    <property type="entry name" value="Chorismate lyase-like"/>
    <property type="match status" value="1"/>
</dbReference>
<dbReference type="InterPro" id="IPR036388">
    <property type="entry name" value="WH-like_DNA-bd_sf"/>
</dbReference>
<sequence length="235" mass="25777">MSKLETKTWQGVRAEVQRRIRSRAWKPGDAIPFEADLAREFGCARATVNRALRDLAEAGLLERKRRSGTRVALHPTGRAVLDIPLIRKEVEAAGQAYGYELLSKALDAAPPHVVAGMERSDAAHLVHVVALHRADERPHVLEDRWIDPASVPDAATADFSTKSPNEWLLENVPFTRSELAIRALPADPDTAGSLDVAEGTAILTLDRATWLEGRPVTFVRLLHGADHVIRSSVTA</sequence>
<dbReference type="SUPFAM" id="SSF46785">
    <property type="entry name" value="Winged helix' DNA-binding domain"/>
    <property type="match status" value="1"/>
</dbReference>
<evidence type="ECO:0000313" key="5">
    <source>
        <dbReference type="EMBL" id="PWG17808.1"/>
    </source>
</evidence>
<organism evidence="5 6">
    <name type="scientific">Salibaculum griseiflavum</name>
    <dbReference type="NCBI Taxonomy" id="1914409"/>
    <lineage>
        <taxon>Bacteria</taxon>
        <taxon>Pseudomonadati</taxon>
        <taxon>Pseudomonadota</taxon>
        <taxon>Alphaproteobacteria</taxon>
        <taxon>Rhodobacterales</taxon>
        <taxon>Roseobacteraceae</taxon>
        <taxon>Salibaculum</taxon>
    </lineage>
</organism>
<dbReference type="PRINTS" id="PR00035">
    <property type="entry name" value="HTHGNTR"/>
</dbReference>
<evidence type="ECO:0000256" key="2">
    <source>
        <dbReference type="ARBA" id="ARBA00023125"/>
    </source>
</evidence>
<comment type="caution">
    <text evidence="5">The sequence shown here is derived from an EMBL/GenBank/DDBJ whole genome shotgun (WGS) entry which is preliminary data.</text>
</comment>
<dbReference type="GO" id="GO:0003700">
    <property type="term" value="F:DNA-binding transcription factor activity"/>
    <property type="evidence" value="ECO:0007669"/>
    <property type="project" value="InterPro"/>
</dbReference>
<dbReference type="InterPro" id="IPR028978">
    <property type="entry name" value="Chorismate_lyase_/UTRA_dom_sf"/>
</dbReference>
<dbReference type="EMBL" id="QETF01000003">
    <property type="protein sequence ID" value="PWG17808.1"/>
    <property type="molecule type" value="Genomic_DNA"/>
</dbReference>
<dbReference type="SMART" id="SM00345">
    <property type="entry name" value="HTH_GNTR"/>
    <property type="match status" value="1"/>
</dbReference>
<dbReference type="InterPro" id="IPR011663">
    <property type="entry name" value="UTRA"/>
</dbReference>
<dbReference type="RefSeq" id="WP_109386677.1">
    <property type="nucleotide sequence ID" value="NZ_QETF01000003.1"/>
</dbReference>